<protein>
    <submittedName>
        <fullName evidence="1">Uncharacterized protein</fullName>
    </submittedName>
</protein>
<proteinExistence type="predicted"/>
<organism evidence="1 2">
    <name type="scientific">Nephila pilipes</name>
    <name type="common">Giant wood spider</name>
    <name type="synonym">Nephila maculata</name>
    <dbReference type="NCBI Taxonomy" id="299642"/>
    <lineage>
        <taxon>Eukaryota</taxon>
        <taxon>Metazoa</taxon>
        <taxon>Ecdysozoa</taxon>
        <taxon>Arthropoda</taxon>
        <taxon>Chelicerata</taxon>
        <taxon>Arachnida</taxon>
        <taxon>Araneae</taxon>
        <taxon>Araneomorphae</taxon>
        <taxon>Entelegynae</taxon>
        <taxon>Araneoidea</taxon>
        <taxon>Nephilidae</taxon>
        <taxon>Nephila</taxon>
    </lineage>
</organism>
<dbReference type="EMBL" id="BMAW01048210">
    <property type="protein sequence ID" value="GFS64733.1"/>
    <property type="molecule type" value="Genomic_DNA"/>
</dbReference>
<sequence length="79" mass="9302">VVPETPRWLITHRKFAELEQVLMNAAEKNGKDMKLAKAEIHNFINNHPQLDEKKGNETVLDLMRTPALRRNTINIYFCW</sequence>
<accession>A0A8X6MJS5</accession>
<feature type="non-terminal residue" evidence="1">
    <location>
        <position position="1"/>
    </location>
</feature>
<comment type="caution">
    <text evidence="1">The sequence shown here is derived from an EMBL/GenBank/DDBJ whole genome shotgun (WGS) entry which is preliminary data.</text>
</comment>
<reference evidence="1" key="1">
    <citation type="submission" date="2020-08" db="EMBL/GenBank/DDBJ databases">
        <title>Multicomponent nature underlies the extraordinary mechanical properties of spider dragline silk.</title>
        <authorList>
            <person name="Kono N."/>
            <person name="Nakamura H."/>
            <person name="Mori M."/>
            <person name="Yoshida Y."/>
            <person name="Ohtoshi R."/>
            <person name="Malay A.D."/>
            <person name="Moran D.A.P."/>
            <person name="Tomita M."/>
            <person name="Numata K."/>
            <person name="Arakawa K."/>
        </authorList>
    </citation>
    <scope>NUCLEOTIDE SEQUENCE</scope>
</reference>
<dbReference type="AlphaFoldDB" id="A0A8X6MJS5"/>
<dbReference type="Gene3D" id="1.20.1250.20">
    <property type="entry name" value="MFS general substrate transporter like domains"/>
    <property type="match status" value="1"/>
</dbReference>
<keyword evidence="2" id="KW-1185">Reference proteome</keyword>
<evidence type="ECO:0000313" key="2">
    <source>
        <dbReference type="Proteomes" id="UP000887013"/>
    </source>
</evidence>
<name>A0A8X6MJS5_NEPPI</name>
<dbReference type="OrthoDB" id="2544694at2759"/>
<gene>
    <name evidence="1" type="ORF">NPIL_120741</name>
</gene>
<dbReference type="Proteomes" id="UP000887013">
    <property type="component" value="Unassembled WGS sequence"/>
</dbReference>
<evidence type="ECO:0000313" key="1">
    <source>
        <dbReference type="EMBL" id="GFS64733.1"/>
    </source>
</evidence>
<dbReference type="InterPro" id="IPR036259">
    <property type="entry name" value="MFS_trans_sf"/>
</dbReference>